<dbReference type="PANTHER" id="PTHR36427">
    <property type="entry name" value="54S RIBOSOMAL PROTEIN L1, MITOCHONDRIAL"/>
    <property type="match status" value="1"/>
</dbReference>
<dbReference type="Gene3D" id="3.30.190.20">
    <property type="match status" value="1"/>
</dbReference>
<evidence type="ECO:0000256" key="1">
    <source>
        <dbReference type="ARBA" id="ARBA00010531"/>
    </source>
</evidence>
<dbReference type="Pfam" id="PF00687">
    <property type="entry name" value="Ribosomal_L1"/>
    <property type="match status" value="1"/>
</dbReference>
<sequence>MATPYQCLASMARLSLRSATRPTVAPTPRILAPVAMQTRYAGGGGKNMAKIREQKLKEKRKKKLSKDFKSYDPTKYPQFSLCDAVRYLRACEVGRPPQSIKYSLSVRLKTPRSGVVIKGRLKFPNNIRTTQSRIAVICPDDSEIAVEALQAGAVIAGEKALLESIKNGDINFEKLLCHPSSEAALNKANLGRILGPKGLMPSKKMNTITSKITAAVQDSAGAEEYREKMGAIRLPVGPLSFNPRQLSQNIAAFIENLKEEIQNLDGAKKEIREIVLSTTNGPGFNLNGLVEPTDEKITMAQLSQVM</sequence>
<dbReference type="Proteomes" id="UP000813385">
    <property type="component" value="Unassembled WGS sequence"/>
</dbReference>
<reference evidence="4" key="1">
    <citation type="journal article" date="2021" name="Nat. Commun.">
        <title>Genetic determinants of endophytism in the Arabidopsis root mycobiome.</title>
        <authorList>
            <person name="Mesny F."/>
            <person name="Miyauchi S."/>
            <person name="Thiergart T."/>
            <person name="Pickel B."/>
            <person name="Atanasova L."/>
            <person name="Karlsson M."/>
            <person name="Huettel B."/>
            <person name="Barry K.W."/>
            <person name="Haridas S."/>
            <person name="Chen C."/>
            <person name="Bauer D."/>
            <person name="Andreopoulos W."/>
            <person name="Pangilinan J."/>
            <person name="LaButti K."/>
            <person name="Riley R."/>
            <person name="Lipzen A."/>
            <person name="Clum A."/>
            <person name="Drula E."/>
            <person name="Henrissat B."/>
            <person name="Kohler A."/>
            <person name="Grigoriev I.V."/>
            <person name="Martin F.M."/>
            <person name="Hacquard S."/>
        </authorList>
    </citation>
    <scope>NUCLEOTIDE SEQUENCE</scope>
    <source>
        <strain evidence="4">MPI-CAGE-AT-0016</strain>
    </source>
</reference>
<dbReference type="AlphaFoldDB" id="A0A8K0TLP2"/>
<proteinExistence type="inferred from homology"/>
<dbReference type="GO" id="GO:0005762">
    <property type="term" value="C:mitochondrial large ribosomal subunit"/>
    <property type="evidence" value="ECO:0007669"/>
    <property type="project" value="TreeGrafter"/>
</dbReference>
<dbReference type="InterPro" id="IPR023674">
    <property type="entry name" value="Ribosomal_uL1-like"/>
</dbReference>
<keyword evidence="3" id="KW-0687">Ribonucleoprotein</keyword>
<gene>
    <name evidence="4" type="ORF">B0T11DRAFT_277428</name>
</gene>
<dbReference type="InterPro" id="IPR028364">
    <property type="entry name" value="Ribosomal_uL1/biogenesis"/>
</dbReference>
<accession>A0A8K0TLP2</accession>
<dbReference type="PANTHER" id="PTHR36427:SF3">
    <property type="entry name" value="LARGE RIBOSOMAL SUBUNIT PROTEIN UL1M"/>
    <property type="match status" value="1"/>
</dbReference>
<dbReference type="CDD" id="cd00403">
    <property type="entry name" value="Ribosomal_L1"/>
    <property type="match status" value="1"/>
</dbReference>
<dbReference type="InterPro" id="IPR016095">
    <property type="entry name" value="Ribosomal_uL1_3-a/b-sand"/>
</dbReference>
<protein>
    <submittedName>
        <fullName evidence="4">50S ribosomal protein L1</fullName>
    </submittedName>
</protein>
<evidence type="ECO:0000313" key="4">
    <source>
        <dbReference type="EMBL" id="KAH7368648.1"/>
    </source>
</evidence>
<dbReference type="OrthoDB" id="1747252at2759"/>
<evidence type="ECO:0000256" key="2">
    <source>
        <dbReference type="ARBA" id="ARBA00022980"/>
    </source>
</evidence>
<keyword evidence="2 4" id="KW-0689">Ribosomal protein</keyword>
<comment type="similarity">
    <text evidence="1">Belongs to the universal ribosomal protein uL1 family.</text>
</comment>
<name>A0A8K0TLP2_9PEZI</name>
<dbReference type="SUPFAM" id="SSF56808">
    <property type="entry name" value="Ribosomal protein L1"/>
    <property type="match status" value="1"/>
</dbReference>
<comment type="caution">
    <text evidence="4">The sequence shown here is derived from an EMBL/GenBank/DDBJ whole genome shotgun (WGS) entry which is preliminary data.</text>
</comment>
<evidence type="ECO:0000313" key="5">
    <source>
        <dbReference type="Proteomes" id="UP000813385"/>
    </source>
</evidence>
<dbReference type="GO" id="GO:0003735">
    <property type="term" value="F:structural constituent of ribosome"/>
    <property type="evidence" value="ECO:0007669"/>
    <property type="project" value="TreeGrafter"/>
</dbReference>
<organism evidence="4 5">
    <name type="scientific">Plectosphaerella cucumerina</name>
    <dbReference type="NCBI Taxonomy" id="40658"/>
    <lineage>
        <taxon>Eukaryota</taxon>
        <taxon>Fungi</taxon>
        <taxon>Dikarya</taxon>
        <taxon>Ascomycota</taxon>
        <taxon>Pezizomycotina</taxon>
        <taxon>Sordariomycetes</taxon>
        <taxon>Hypocreomycetidae</taxon>
        <taxon>Glomerellales</taxon>
        <taxon>Plectosphaerellaceae</taxon>
        <taxon>Plectosphaerella</taxon>
    </lineage>
</organism>
<keyword evidence="5" id="KW-1185">Reference proteome</keyword>
<evidence type="ECO:0000256" key="3">
    <source>
        <dbReference type="ARBA" id="ARBA00023274"/>
    </source>
</evidence>
<dbReference type="EMBL" id="JAGPXD010000002">
    <property type="protein sequence ID" value="KAH7368648.1"/>
    <property type="molecule type" value="Genomic_DNA"/>
</dbReference>
<dbReference type="Gene3D" id="3.40.50.790">
    <property type="match status" value="1"/>
</dbReference>